<keyword evidence="1" id="KW-0812">Transmembrane</keyword>
<sequence>MNPSTTKQKAPKWFIALAVFLLVWNLMGVLAFINQISMGTEEVALLPEDQQALYANYPTWALIAFAMAVGGGFLGSLLLLLKNKWAKTLFILSLVGIVVQMTHSLFIAKATEVYGPGAAIMPVMVLVIGVFCIYIAQRAIQKKWIA</sequence>
<dbReference type="EMBL" id="JBHULZ010000026">
    <property type="protein sequence ID" value="MFD2697504.1"/>
    <property type="molecule type" value="Genomic_DNA"/>
</dbReference>
<feature type="transmembrane region" description="Helical" evidence="1">
    <location>
        <begin position="57"/>
        <end position="81"/>
    </location>
</feature>
<keyword evidence="3" id="KW-1185">Reference proteome</keyword>
<name>A0ABW5SDU5_9FLAO</name>
<evidence type="ECO:0000313" key="2">
    <source>
        <dbReference type="EMBL" id="MFD2697504.1"/>
    </source>
</evidence>
<feature type="transmembrane region" description="Helical" evidence="1">
    <location>
        <begin position="114"/>
        <end position="136"/>
    </location>
</feature>
<evidence type="ECO:0008006" key="4">
    <source>
        <dbReference type="Google" id="ProtNLM"/>
    </source>
</evidence>
<dbReference type="Proteomes" id="UP001597357">
    <property type="component" value="Unassembled WGS sequence"/>
</dbReference>
<evidence type="ECO:0000256" key="1">
    <source>
        <dbReference type="SAM" id="Phobius"/>
    </source>
</evidence>
<protein>
    <recommendedName>
        <fullName evidence="4">Sugar transporter</fullName>
    </recommendedName>
</protein>
<comment type="caution">
    <text evidence="2">The sequence shown here is derived from an EMBL/GenBank/DDBJ whole genome shotgun (WGS) entry which is preliminary data.</text>
</comment>
<organism evidence="2 3">
    <name type="scientific">Mesonia sediminis</name>
    <dbReference type="NCBI Taxonomy" id="1703946"/>
    <lineage>
        <taxon>Bacteria</taxon>
        <taxon>Pseudomonadati</taxon>
        <taxon>Bacteroidota</taxon>
        <taxon>Flavobacteriia</taxon>
        <taxon>Flavobacteriales</taxon>
        <taxon>Flavobacteriaceae</taxon>
        <taxon>Mesonia</taxon>
    </lineage>
</organism>
<gene>
    <name evidence="2" type="ORF">ACFSQ0_05835</name>
</gene>
<proteinExistence type="predicted"/>
<evidence type="ECO:0000313" key="3">
    <source>
        <dbReference type="Proteomes" id="UP001597357"/>
    </source>
</evidence>
<accession>A0ABW5SDU5</accession>
<dbReference type="RefSeq" id="WP_379045495.1">
    <property type="nucleotide sequence ID" value="NZ_JBHULZ010000026.1"/>
</dbReference>
<keyword evidence="1" id="KW-1133">Transmembrane helix</keyword>
<reference evidence="3" key="1">
    <citation type="journal article" date="2019" name="Int. J. Syst. Evol. Microbiol.">
        <title>The Global Catalogue of Microorganisms (GCM) 10K type strain sequencing project: providing services to taxonomists for standard genome sequencing and annotation.</title>
        <authorList>
            <consortium name="The Broad Institute Genomics Platform"/>
            <consortium name="The Broad Institute Genome Sequencing Center for Infectious Disease"/>
            <person name="Wu L."/>
            <person name="Ma J."/>
        </authorList>
    </citation>
    <scope>NUCLEOTIDE SEQUENCE [LARGE SCALE GENOMIC DNA]</scope>
    <source>
        <strain evidence="3">KCTC 42255</strain>
    </source>
</reference>
<keyword evidence="1" id="KW-0472">Membrane</keyword>
<feature type="transmembrane region" description="Helical" evidence="1">
    <location>
        <begin position="12"/>
        <end position="37"/>
    </location>
</feature>
<feature type="transmembrane region" description="Helical" evidence="1">
    <location>
        <begin position="88"/>
        <end position="108"/>
    </location>
</feature>